<dbReference type="PANTHER" id="PTHR33470">
    <property type="entry name" value="OS01G0164075 PROTEIN"/>
    <property type="match status" value="1"/>
</dbReference>
<comment type="caution">
    <text evidence="3">The sequence shown here is derived from an EMBL/GenBank/DDBJ whole genome shotgun (WGS) entry which is preliminary data.</text>
</comment>
<dbReference type="Pfam" id="PF01190">
    <property type="entry name" value="Pollen_Ole_e_1"/>
    <property type="match status" value="1"/>
</dbReference>
<evidence type="ECO:0000313" key="4">
    <source>
        <dbReference type="Proteomes" id="UP000197138"/>
    </source>
</evidence>
<protein>
    <recommendedName>
        <fullName evidence="5">Non-classical arabinogalactan protein 30</fullName>
    </recommendedName>
</protein>
<name>A0A218WCX5_PUNGR</name>
<feature type="signal peptide" evidence="2">
    <location>
        <begin position="1"/>
        <end position="23"/>
    </location>
</feature>
<dbReference type="GO" id="GO:0071944">
    <property type="term" value="C:cell periphery"/>
    <property type="evidence" value="ECO:0007669"/>
    <property type="project" value="TreeGrafter"/>
</dbReference>
<dbReference type="AlphaFoldDB" id="A0A218WCX5"/>
<feature type="chain" id="PRO_5012013275" description="Non-classical arabinogalactan protein 30" evidence="2">
    <location>
        <begin position="24"/>
        <end position="184"/>
    </location>
</feature>
<proteinExistence type="predicted"/>
<reference evidence="4" key="1">
    <citation type="journal article" date="2017" name="Plant J.">
        <title>The pomegranate (Punica granatum L.) genome and the genomics of punicalagin biosynthesis.</title>
        <authorList>
            <person name="Qin G."/>
            <person name="Xu C."/>
            <person name="Ming R."/>
            <person name="Tang H."/>
            <person name="Guyot R."/>
            <person name="Kramer E.M."/>
            <person name="Hu Y."/>
            <person name="Yi X."/>
            <person name="Qi Y."/>
            <person name="Xu X."/>
            <person name="Gao Z."/>
            <person name="Pan H."/>
            <person name="Jian J."/>
            <person name="Tian Y."/>
            <person name="Yue Z."/>
            <person name="Xu Y."/>
        </authorList>
    </citation>
    <scope>NUCLEOTIDE SEQUENCE [LARGE SCALE GENOMIC DNA]</scope>
    <source>
        <strain evidence="4">cv. Dabenzi</strain>
    </source>
</reference>
<evidence type="ECO:0000256" key="1">
    <source>
        <dbReference type="ARBA" id="ARBA00022729"/>
    </source>
</evidence>
<dbReference type="PANTHER" id="PTHR33470:SF4">
    <property type="entry name" value="OS01G0164025 PROTEIN"/>
    <property type="match status" value="1"/>
</dbReference>
<evidence type="ECO:0008006" key="5">
    <source>
        <dbReference type="Google" id="ProtNLM"/>
    </source>
</evidence>
<accession>A0A218WCX5</accession>
<gene>
    <name evidence="3" type="ORF">CDL15_Pgr025781</name>
</gene>
<dbReference type="GO" id="GO:0009826">
    <property type="term" value="P:unidimensional cell growth"/>
    <property type="evidence" value="ECO:0007669"/>
    <property type="project" value="TreeGrafter"/>
</dbReference>
<dbReference type="EMBL" id="MTKT01004810">
    <property type="protein sequence ID" value="OWM69932.1"/>
    <property type="molecule type" value="Genomic_DNA"/>
</dbReference>
<sequence length="184" mass="20463">MANGIFLFLSAILFAALATGVHGYAPPAKTPVPETTIEVVVEAMVYCQSCKYQGTWSLSDAKPIASAKVSVICKNYHRHVTYYKVFETDPHGYFYGQLKGFKMAHPILDHPLHACSVKLVSSPLEDCNLLSNINYGMYGAKLRYEDKHLVRHGYEAVIYTAGPLAFRPSYCPPPMKDEESGTHE</sequence>
<keyword evidence="1 2" id="KW-0732">Signal</keyword>
<dbReference type="GO" id="GO:0048767">
    <property type="term" value="P:root hair elongation"/>
    <property type="evidence" value="ECO:0007669"/>
    <property type="project" value="TreeGrafter"/>
</dbReference>
<evidence type="ECO:0000256" key="2">
    <source>
        <dbReference type="SAM" id="SignalP"/>
    </source>
</evidence>
<organism evidence="3 4">
    <name type="scientific">Punica granatum</name>
    <name type="common">Pomegranate</name>
    <dbReference type="NCBI Taxonomy" id="22663"/>
    <lineage>
        <taxon>Eukaryota</taxon>
        <taxon>Viridiplantae</taxon>
        <taxon>Streptophyta</taxon>
        <taxon>Embryophyta</taxon>
        <taxon>Tracheophyta</taxon>
        <taxon>Spermatophyta</taxon>
        <taxon>Magnoliopsida</taxon>
        <taxon>eudicotyledons</taxon>
        <taxon>Gunneridae</taxon>
        <taxon>Pentapetalae</taxon>
        <taxon>rosids</taxon>
        <taxon>malvids</taxon>
        <taxon>Myrtales</taxon>
        <taxon>Lythraceae</taxon>
        <taxon>Punica</taxon>
    </lineage>
</organism>
<evidence type="ECO:0000313" key="3">
    <source>
        <dbReference type="EMBL" id="OWM69932.1"/>
    </source>
</evidence>
<dbReference type="Proteomes" id="UP000197138">
    <property type="component" value="Unassembled WGS sequence"/>
</dbReference>